<sequence length="128" mass="13804">MKDTSGKVIIRGRRGATEVVGVAESRRPPTGLPGPHRLDPAVAARLAGARARHACGLDYVARLGVYQEQNGPPYTLTARQRRRLNHKAGHQEAQARGAILRRAELPRVGVAGARYVDDPWRGGAGDAR</sequence>
<organism evidence="1 2">
    <name type="scientific">Micromonospora aurantiaca</name>
    <name type="common">nom. illeg.</name>
    <dbReference type="NCBI Taxonomy" id="47850"/>
    <lineage>
        <taxon>Bacteria</taxon>
        <taxon>Bacillati</taxon>
        <taxon>Actinomycetota</taxon>
        <taxon>Actinomycetes</taxon>
        <taxon>Micromonosporales</taxon>
        <taxon>Micromonosporaceae</taxon>
        <taxon>Micromonospora</taxon>
    </lineage>
</organism>
<dbReference type="RefSeq" id="WP_151010748.1">
    <property type="nucleotide sequence ID" value="NZ_CBDRJA010000012.1"/>
</dbReference>
<evidence type="ECO:0000313" key="1">
    <source>
        <dbReference type="EMBL" id="KAB1119068.1"/>
    </source>
</evidence>
<comment type="caution">
    <text evidence="1">The sequence shown here is derived from an EMBL/GenBank/DDBJ whole genome shotgun (WGS) entry which is preliminary data.</text>
</comment>
<accession>A0ABQ6UPL1</accession>
<protein>
    <submittedName>
        <fullName evidence="1">Uncharacterized protein</fullName>
    </submittedName>
</protein>
<proteinExistence type="predicted"/>
<reference evidence="1 2" key="1">
    <citation type="submission" date="2019-09" db="EMBL/GenBank/DDBJ databases">
        <title>High taxonomic diversity of Micromonospora strains isolated from Medicago sativa nodules in different geographical locations.</title>
        <authorList>
            <person name="Martinez-Hidalgo P."/>
            <person name="Flores-Felix J.D."/>
            <person name="Velazquez E."/>
            <person name="Brau L."/>
            <person name="Trujillo M.E."/>
            <person name="Martinez-Molina E."/>
        </authorList>
    </citation>
    <scope>NUCLEOTIDE SEQUENCE [LARGE SCALE GENOMIC DNA]</scope>
    <source>
        <strain evidence="1 2">ALFB5</strain>
    </source>
</reference>
<name>A0ABQ6UPL1_9ACTN</name>
<evidence type="ECO:0000313" key="2">
    <source>
        <dbReference type="Proteomes" id="UP000471364"/>
    </source>
</evidence>
<gene>
    <name evidence="1" type="ORF">F6X54_01335</name>
</gene>
<dbReference type="Proteomes" id="UP000471364">
    <property type="component" value="Unassembled WGS sequence"/>
</dbReference>
<dbReference type="EMBL" id="WAAR01000002">
    <property type="protein sequence ID" value="KAB1119068.1"/>
    <property type="molecule type" value="Genomic_DNA"/>
</dbReference>
<keyword evidence="2" id="KW-1185">Reference proteome</keyword>